<organism evidence="3 4">
    <name type="scientific">Aspergillus oryzae</name>
    <name type="common">Yellow koji mold</name>
    <dbReference type="NCBI Taxonomy" id="5062"/>
    <lineage>
        <taxon>Eukaryota</taxon>
        <taxon>Fungi</taxon>
        <taxon>Dikarya</taxon>
        <taxon>Ascomycota</taxon>
        <taxon>Pezizomycotina</taxon>
        <taxon>Eurotiomycetes</taxon>
        <taxon>Eurotiomycetidae</taxon>
        <taxon>Eurotiales</taxon>
        <taxon>Aspergillaceae</taxon>
        <taxon>Aspergillus</taxon>
        <taxon>Aspergillus subgen. Circumdati</taxon>
    </lineage>
</organism>
<keyword evidence="2" id="KW-0732">Signal</keyword>
<evidence type="ECO:0000313" key="3">
    <source>
        <dbReference type="EMBL" id="OOO11435.1"/>
    </source>
</evidence>
<sequence>MYRAWIIISLILSVFAIAEPGGESSTGGDGFKGGLRRISSKIGDSVIHPRRELHVCSKVEATTLKQWDRTRWHIVAQCPHRDVGKLHKHKPGETQQQDAPNPNEDPGVGVSRLPIDKCLGWDEQNGLFTWTKNGNGIEKGHCSDCKVVEGGLIKRGEPVEGKTADKGKAPDKEVSFTLTCKCDKKKGETGQADAKFELPQARKLFLIQPPPYLVKTHILRFKMKLISVLLSVLAATTVQAIPMPTTTDVPVEAGDDILPRRIPKWCFGKAQGCR</sequence>
<evidence type="ECO:0000256" key="1">
    <source>
        <dbReference type="SAM" id="MobiDB-lite"/>
    </source>
</evidence>
<gene>
    <name evidence="3" type="ORF">OAory_01079050</name>
</gene>
<accession>A0A1S9DQS9</accession>
<feature type="chain" id="PRO_5012865580" description="Cyanovirin-N domain-containing protein" evidence="2">
    <location>
        <begin position="19"/>
        <end position="274"/>
    </location>
</feature>
<feature type="region of interest" description="Disordered" evidence="1">
    <location>
        <begin position="84"/>
        <end position="108"/>
    </location>
</feature>
<dbReference type="Proteomes" id="UP000190312">
    <property type="component" value="Unassembled WGS sequence"/>
</dbReference>
<reference evidence="3 4" key="1">
    <citation type="submission" date="2016-10" db="EMBL/GenBank/DDBJ databases">
        <title>Genome sequencing of Aspergillus oryzae BCC7051.</title>
        <authorList>
            <person name="Thammarongtham C."/>
            <person name="Vorapreeda T."/>
            <person name="Nookaew I."/>
            <person name="Srisuk T."/>
            <person name="Land M."/>
            <person name="Jeennor S."/>
            <person name="Laoteng K."/>
        </authorList>
    </citation>
    <scope>NUCLEOTIDE SEQUENCE [LARGE SCALE GENOMIC DNA]</scope>
    <source>
        <strain evidence="3 4">BCC7051</strain>
    </source>
</reference>
<comment type="caution">
    <text evidence="3">The sequence shown here is derived from an EMBL/GenBank/DDBJ whole genome shotgun (WGS) entry which is preliminary data.</text>
</comment>
<feature type="signal peptide" evidence="2">
    <location>
        <begin position="1"/>
        <end position="18"/>
    </location>
</feature>
<evidence type="ECO:0000313" key="4">
    <source>
        <dbReference type="Proteomes" id="UP000190312"/>
    </source>
</evidence>
<protein>
    <recommendedName>
        <fullName evidence="5">Cyanovirin-N domain-containing protein</fullName>
    </recommendedName>
</protein>
<dbReference type="OrthoDB" id="4473223at2759"/>
<evidence type="ECO:0008006" key="5">
    <source>
        <dbReference type="Google" id="ProtNLM"/>
    </source>
</evidence>
<dbReference type="EMBL" id="MKZY01000003">
    <property type="protein sequence ID" value="OOO11435.1"/>
    <property type="molecule type" value="Genomic_DNA"/>
</dbReference>
<dbReference type="VEuPathDB" id="FungiDB:AO090012000744"/>
<dbReference type="AlphaFoldDB" id="A0A1S9DQS9"/>
<name>A0A1S9DQS9_ASPOZ</name>
<proteinExistence type="predicted"/>
<evidence type="ECO:0000256" key="2">
    <source>
        <dbReference type="SAM" id="SignalP"/>
    </source>
</evidence>